<comment type="caution">
    <text evidence="2">The sequence shown here is derived from an EMBL/GenBank/DDBJ whole genome shotgun (WGS) entry which is preliminary data.</text>
</comment>
<dbReference type="Proteomes" id="UP000646749">
    <property type="component" value="Unassembled WGS sequence"/>
</dbReference>
<accession>A0ABQ4E947</accession>
<keyword evidence="3" id="KW-1185">Reference proteome</keyword>
<dbReference type="EMBL" id="BONW01000035">
    <property type="protein sequence ID" value="GIG91245.1"/>
    <property type="molecule type" value="Genomic_DNA"/>
</dbReference>
<sequence>MKRLLRLLSGPRPYHRRDWRRFWRYCRCGWHWRCPDSVELVPMPYQSPPPIGARMPNRPPRWDEPARPHLGNGRSGGPTPARKHRTRA</sequence>
<evidence type="ECO:0000256" key="1">
    <source>
        <dbReference type="SAM" id="MobiDB-lite"/>
    </source>
</evidence>
<name>A0ABQ4E947_9ACTN</name>
<reference evidence="2 3" key="1">
    <citation type="submission" date="2021-01" db="EMBL/GenBank/DDBJ databases">
        <title>Whole genome shotgun sequence of Plantactinospora endophytica NBRC 110450.</title>
        <authorList>
            <person name="Komaki H."/>
            <person name="Tamura T."/>
        </authorList>
    </citation>
    <scope>NUCLEOTIDE SEQUENCE [LARGE SCALE GENOMIC DNA]</scope>
    <source>
        <strain evidence="2 3">NBRC 110450</strain>
    </source>
</reference>
<evidence type="ECO:0000313" key="2">
    <source>
        <dbReference type="EMBL" id="GIG91245.1"/>
    </source>
</evidence>
<evidence type="ECO:0000313" key="3">
    <source>
        <dbReference type="Proteomes" id="UP000646749"/>
    </source>
</evidence>
<protein>
    <submittedName>
        <fullName evidence="2">Uncharacterized protein</fullName>
    </submittedName>
</protein>
<proteinExistence type="predicted"/>
<feature type="region of interest" description="Disordered" evidence="1">
    <location>
        <begin position="50"/>
        <end position="88"/>
    </location>
</feature>
<dbReference type="RefSeq" id="WP_203869645.1">
    <property type="nucleotide sequence ID" value="NZ_BONW01000035.1"/>
</dbReference>
<gene>
    <name evidence="2" type="ORF">Pen02_61810</name>
</gene>
<organism evidence="2 3">
    <name type="scientific">Plantactinospora endophytica</name>
    <dbReference type="NCBI Taxonomy" id="673535"/>
    <lineage>
        <taxon>Bacteria</taxon>
        <taxon>Bacillati</taxon>
        <taxon>Actinomycetota</taxon>
        <taxon>Actinomycetes</taxon>
        <taxon>Micromonosporales</taxon>
        <taxon>Micromonosporaceae</taxon>
        <taxon>Plantactinospora</taxon>
    </lineage>
</organism>